<accession>A0A6N7KZ69</accession>
<organism evidence="4 5">
    <name type="scientific">Streptomyces kaniharaensis</name>
    <dbReference type="NCBI Taxonomy" id="212423"/>
    <lineage>
        <taxon>Bacteria</taxon>
        <taxon>Bacillati</taxon>
        <taxon>Actinomycetota</taxon>
        <taxon>Actinomycetes</taxon>
        <taxon>Kitasatosporales</taxon>
        <taxon>Streptomycetaceae</taxon>
        <taxon>Streptomyces</taxon>
    </lineage>
</organism>
<reference evidence="4 5" key="1">
    <citation type="submission" date="2019-09" db="EMBL/GenBank/DDBJ databases">
        <title>Genome Sequences of Streptomyces kaniharaensis ATCC 21070.</title>
        <authorList>
            <person name="Zhu W."/>
            <person name="De Crecy-Lagard V."/>
            <person name="Richards N.G."/>
        </authorList>
    </citation>
    <scope>NUCLEOTIDE SEQUENCE [LARGE SCALE GENOMIC DNA]</scope>
    <source>
        <strain evidence="4 5">SF-557</strain>
    </source>
</reference>
<dbReference type="PANTHER" id="PTHR42879">
    <property type="entry name" value="3-OXOACYL-(ACYL-CARRIER-PROTEIN) REDUCTASE"/>
    <property type="match status" value="1"/>
</dbReference>
<dbReference type="InterPro" id="IPR002347">
    <property type="entry name" value="SDR_fam"/>
</dbReference>
<dbReference type="AlphaFoldDB" id="A0A6N7KZ69"/>
<evidence type="ECO:0000313" key="5">
    <source>
        <dbReference type="Proteomes" id="UP000450000"/>
    </source>
</evidence>
<evidence type="ECO:0000313" key="4">
    <source>
        <dbReference type="EMBL" id="MQS15558.1"/>
    </source>
</evidence>
<dbReference type="GO" id="GO:0016491">
    <property type="term" value="F:oxidoreductase activity"/>
    <property type="evidence" value="ECO:0007669"/>
    <property type="project" value="UniProtKB-KW"/>
</dbReference>
<keyword evidence="2" id="KW-0560">Oxidoreductase</keyword>
<evidence type="ECO:0000256" key="2">
    <source>
        <dbReference type="ARBA" id="ARBA00023002"/>
    </source>
</evidence>
<dbReference type="InterPro" id="IPR036291">
    <property type="entry name" value="NAD(P)-bd_dom_sf"/>
</dbReference>
<dbReference type="SMART" id="SM00822">
    <property type="entry name" value="PKS_KR"/>
    <property type="match status" value="1"/>
</dbReference>
<dbReference type="Pfam" id="PF13561">
    <property type="entry name" value="adh_short_C2"/>
    <property type="match status" value="1"/>
</dbReference>
<sequence length="255" mass="26210">MKLAGQVALVTGGSRGIGAAVCRALAADGAAVAVNYRASEGPAKELVRAIEQAGGRAVAIAGDVAEAADAAAMAARTIDELGGLDILVNNAGIARDALIYHMGMDDWLDTMKVNFGGVFHCTKAVLPHFMAQGSGVVVNVSSVMGERGWIGESNYAASKGAVNAFTRCCAMESARFGIRVNAVLPGFSPTELVAGLTEGETGRSIRKQIPMRRFGPVEQIAEVVRFLAGPESAYMTGALVNVDGGAMTALGLGRP</sequence>
<dbReference type="FunFam" id="3.40.50.720:FF:000173">
    <property type="entry name" value="3-oxoacyl-[acyl-carrier protein] reductase"/>
    <property type="match status" value="1"/>
</dbReference>
<protein>
    <submittedName>
        <fullName evidence="4">SDR family oxidoreductase</fullName>
    </submittedName>
</protein>
<evidence type="ECO:0000256" key="1">
    <source>
        <dbReference type="ARBA" id="ARBA00006484"/>
    </source>
</evidence>
<dbReference type="SUPFAM" id="SSF51735">
    <property type="entry name" value="NAD(P)-binding Rossmann-fold domains"/>
    <property type="match status" value="1"/>
</dbReference>
<comment type="similarity">
    <text evidence="1">Belongs to the short-chain dehydrogenases/reductases (SDR) family.</text>
</comment>
<comment type="caution">
    <text evidence="4">The sequence shown here is derived from an EMBL/GenBank/DDBJ whole genome shotgun (WGS) entry which is preliminary data.</text>
</comment>
<dbReference type="RefSeq" id="WP_326847113.1">
    <property type="nucleotide sequence ID" value="NZ_WBOF01000001.1"/>
</dbReference>
<proteinExistence type="inferred from homology"/>
<evidence type="ECO:0000259" key="3">
    <source>
        <dbReference type="SMART" id="SM00822"/>
    </source>
</evidence>
<gene>
    <name evidence="4" type="ORF">F7Q99_25620</name>
</gene>
<keyword evidence="5" id="KW-1185">Reference proteome</keyword>
<dbReference type="InterPro" id="IPR050259">
    <property type="entry name" value="SDR"/>
</dbReference>
<dbReference type="PANTHER" id="PTHR42879:SF2">
    <property type="entry name" value="3-OXOACYL-[ACYL-CARRIER-PROTEIN] REDUCTASE FABG"/>
    <property type="match status" value="1"/>
</dbReference>
<dbReference type="NCBIfam" id="NF009466">
    <property type="entry name" value="PRK12826.1-2"/>
    <property type="match status" value="1"/>
</dbReference>
<dbReference type="InterPro" id="IPR057326">
    <property type="entry name" value="KR_dom"/>
</dbReference>
<dbReference type="EMBL" id="WBOF01000001">
    <property type="protein sequence ID" value="MQS15558.1"/>
    <property type="molecule type" value="Genomic_DNA"/>
</dbReference>
<name>A0A6N7KZ69_9ACTN</name>
<feature type="domain" description="Ketoreductase" evidence="3">
    <location>
        <begin position="6"/>
        <end position="186"/>
    </location>
</feature>
<dbReference type="PRINTS" id="PR00080">
    <property type="entry name" value="SDRFAMILY"/>
</dbReference>
<dbReference type="PRINTS" id="PR00081">
    <property type="entry name" value="GDHRDH"/>
</dbReference>
<dbReference type="Proteomes" id="UP000450000">
    <property type="component" value="Unassembled WGS sequence"/>
</dbReference>
<dbReference type="Gene3D" id="3.40.50.720">
    <property type="entry name" value="NAD(P)-binding Rossmann-like Domain"/>
    <property type="match status" value="1"/>
</dbReference>